<keyword evidence="5" id="KW-0805">Transcription regulation</keyword>
<keyword evidence="2" id="KW-0963">Cytoplasm</keyword>
<evidence type="ECO:0000256" key="2">
    <source>
        <dbReference type="ARBA" id="ARBA00022490"/>
    </source>
</evidence>
<keyword evidence="4" id="KW-0902">Two-component regulatory system</keyword>
<dbReference type="GO" id="GO:0043565">
    <property type="term" value="F:sequence-specific DNA binding"/>
    <property type="evidence" value="ECO:0007669"/>
    <property type="project" value="InterPro"/>
</dbReference>
<dbReference type="Gene3D" id="1.10.10.60">
    <property type="entry name" value="Homeodomain-like"/>
    <property type="match status" value="2"/>
</dbReference>
<dbReference type="PANTHER" id="PTHR42713">
    <property type="entry name" value="HISTIDINE KINASE-RELATED"/>
    <property type="match status" value="1"/>
</dbReference>
<name>A0A7X0RQ64_9BACL</name>
<dbReference type="EMBL" id="JACJVP010000023">
    <property type="protein sequence ID" value="MBB6671628.1"/>
    <property type="molecule type" value="Genomic_DNA"/>
</dbReference>
<evidence type="ECO:0000256" key="6">
    <source>
        <dbReference type="ARBA" id="ARBA00023125"/>
    </source>
</evidence>
<feature type="domain" description="HTH araC/xylS-type" evidence="9">
    <location>
        <begin position="427"/>
        <end position="526"/>
    </location>
</feature>
<dbReference type="Gene3D" id="3.40.50.2300">
    <property type="match status" value="1"/>
</dbReference>
<dbReference type="InterPro" id="IPR001789">
    <property type="entry name" value="Sig_transdc_resp-reg_receiver"/>
</dbReference>
<dbReference type="Pfam" id="PF00072">
    <property type="entry name" value="Response_reg"/>
    <property type="match status" value="1"/>
</dbReference>
<evidence type="ECO:0000259" key="9">
    <source>
        <dbReference type="PROSITE" id="PS01124"/>
    </source>
</evidence>
<evidence type="ECO:0000256" key="4">
    <source>
        <dbReference type="ARBA" id="ARBA00023012"/>
    </source>
</evidence>
<feature type="domain" description="Response regulatory" evidence="10">
    <location>
        <begin position="3"/>
        <end position="119"/>
    </location>
</feature>
<keyword evidence="3 8" id="KW-0597">Phosphoprotein</keyword>
<evidence type="ECO:0000256" key="7">
    <source>
        <dbReference type="ARBA" id="ARBA00023163"/>
    </source>
</evidence>
<dbReference type="Proteomes" id="UP000547209">
    <property type="component" value="Unassembled WGS sequence"/>
</dbReference>
<sequence>MDKVLIADDEPGALKALKYLLDWESYGFTIAGEAANGREALDLLKDGDYALLVTDIRMPGIGGLDLIREVRSFSGIPILVMSGFGEFEYVKAGLRYGIKDYLLKPVTEEDMDRVLRDVREDLARERTLHRQLYHGMQAMRNQALRKWASGAMRAKDAEERFRLLELGLDPNRHAVCCLLAEMDFMDESDVSLTDAEIQIRRFAVLNIMEDVVGSGGYVFEQSEERYGVLLCGGRDGLNGEDALAAADALRSQVSRYAGVSVTIGIGDVVWPASQVARSYAVAERMLDRKFFAGQNAVIRSGSFDEEAADGGEADVRELQPLLDAVTAGDELQVHLCLKRQMERFAAGGRTPAQVRAFMLELLVLLFHLLMKEGHRPDRLFKTDPNDYKSLLEAKTIAQSFAYAERMCVEAIALRTASRPPKPVTTVQAVKDIVAAEFGSTAISLKAIAEQIYMNPAYLGQLFKTSEGVSFNDYLLRVRMEKAKELLRRTDKKAFEVATDVGYRELDWFYKKFKAYTGLSTGEYRSAQDR</sequence>
<dbReference type="PROSITE" id="PS01124">
    <property type="entry name" value="HTH_ARAC_FAMILY_2"/>
    <property type="match status" value="1"/>
</dbReference>
<dbReference type="Pfam" id="PF17853">
    <property type="entry name" value="GGDEF_2"/>
    <property type="match status" value="1"/>
</dbReference>
<dbReference type="InterPro" id="IPR051552">
    <property type="entry name" value="HptR"/>
</dbReference>
<dbReference type="PROSITE" id="PS50110">
    <property type="entry name" value="RESPONSE_REGULATORY"/>
    <property type="match status" value="1"/>
</dbReference>
<keyword evidence="7" id="KW-0804">Transcription</keyword>
<dbReference type="AlphaFoldDB" id="A0A7X0RQ64"/>
<evidence type="ECO:0000259" key="10">
    <source>
        <dbReference type="PROSITE" id="PS50110"/>
    </source>
</evidence>
<proteinExistence type="predicted"/>
<dbReference type="Pfam" id="PF12833">
    <property type="entry name" value="HTH_18"/>
    <property type="match status" value="1"/>
</dbReference>
<reference evidence="11 12" key="1">
    <citation type="submission" date="2020-08" db="EMBL/GenBank/DDBJ databases">
        <title>Cohnella phylogeny.</title>
        <authorList>
            <person name="Dunlap C."/>
        </authorList>
    </citation>
    <scope>NUCLEOTIDE SEQUENCE [LARGE SCALE GENOMIC DNA]</scope>
    <source>
        <strain evidence="11 12">DSM 28246</strain>
    </source>
</reference>
<dbReference type="SUPFAM" id="SSF46689">
    <property type="entry name" value="Homeodomain-like"/>
    <property type="match status" value="1"/>
</dbReference>
<dbReference type="GO" id="GO:0005737">
    <property type="term" value="C:cytoplasm"/>
    <property type="evidence" value="ECO:0007669"/>
    <property type="project" value="UniProtKB-SubCell"/>
</dbReference>
<protein>
    <submittedName>
        <fullName evidence="11">Response regulator</fullName>
    </submittedName>
</protein>
<comment type="subcellular location">
    <subcellularLocation>
        <location evidence="1">Cytoplasm</location>
    </subcellularLocation>
</comment>
<dbReference type="SUPFAM" id="SSF52172">
    <property type="entry name" value="CheY-like"/>
    <property type="match status" value="1"/>
</dbReference>
<dbReference type="PANTHER" id="PTHR42713:SF3">
    <property type="entry name" value="TRANSCRIPTIONAL REGULATORY PROTEIN HPTR"/>
    <property type="match status" value="1"/>
</dbReference>
<evidence type="ECO:0000313" key="11">
    <source>
        <dbReference type="EMBL" id="MBB6671628.1"/>
    </source>
</evidence>
<dbReference type="GO" id="GO:0000160">
    <property type="term" value="P:phosphorelay signal transduction system"/>
    <property type="evidence" value="ECO:0007669"/>
    <property type="project" value="UniProtKB-KW"/>
</dbReference>
<gene>
    <name evidence="11" type="ORF">H7C19_13135</name>
</gene>
<feature type="modified residue" description="4-aspartylphosphate" evidence="8">
    <location>
        <position position="55"/>
    </location>
</feature>
<keyword evidence="6" id="KW-0238">DNA-binding</keyword>
<dbReference type="InterPro" id="IPR018060">
    <property type="entry name" value="HTH_AraC"/>
</dbReference>
<dbReference type="GO" id="GO:0003700">
    <property type="term" value="F:DNA-binding transcription factor activity"/>
    <property type="evidence" value="ECO:0007669"/>
    <property type="project" value="InterPro"/>
</dbReference>
<dbReference type="RefSeq" id="WP_185143109.1">
    <property type="nucleotide sequence ID" value="NZ_JACJVP010000023.1"/>
</dbReference>
<evidence type="ECO:0000256" key="1">
    <source>
        <dbReference type="ARBA" id="ARBA00004496"/>
    </source>
</evidence>
<accession>A0A7X0RQ64</accession>
<evidence type="ECO:0000256" key="8">
    <source>
        <dbReference type="PROSITE-ProRule" id="PRU00169"/>
    </source>
</evidence>
<organism evidence="11 12">
    <name type="scientific">Cohnella nanjingensis</name>
    <dbReference type="NCBI Taxonomy" id="1387779"/>
    <lineage>
        <taxon>Bacteria</taxon>
        <taxon>Bacillati</taxon>
        <taxon>Bacillota</taxon>
        <taxon>Bacilli</taxon>
        <taxon>Bacillales</taxon>
        <taxon>Paenibacillaceae</taxon>
        <taxon>Cohnella</taxon>
    </lineage>
</organism>
<keyword evidence="12" id="KW-1185">Reference proteome</keyword>
<evidence type="ECO:0000313" key="12">
    <source>
        <dbReference type="Proteomes" id="UP000547209"/>
    </source>
</evidence>
<dbReference type="SMART" id="SM00342">
    <property type="entry name" value="HTH_ARAC"/>
    <property type="match status" value="1"/>
</dbReference>
<evidence type="ECO:0000256" key="3">
    <source>
        <dbReference type="ARBA" id="ARBA00022553"/>
    </source>
</evidence>
<dbReference type="InterPro" id="IPR009057">
    <property type="entry name" value="Homeodomain-like_sf"/>
</dbReference>
<evidence type="ECO:0000256" key="5">
    <source>
        <dbReference type="ARBA" id="ARBA00023015"/>
    </source>
</evidence>
<comment type="caution">
    <text evidence="11">The sequence shown here is derived from an EMBL/GenBank/DDBJ whole genome shotgun (WGS) entry which is preliminary data.</text>
</comment>
<dbReference type="SMART" id="SM00448">
    <property type="entry name" value="REC"/>
    <property type="match status" value="1"/>
</dbReference>
<dbReference type="InterPro" id="IPR041522">
    <property type="entry name" value="CdaR_GGDEF"/>
</dbReference>
<dbReference type="InterPro" id="IPR011006">
    <property type="entry name" value="CheY-like_superfamily"/>
</dbReference>
<dbReference type="CDD" id="cd17536">
    <property type="entry name" value="REC_YesN-like"/>
    <property type="match status" value="1"/>
</dbReference>